<evidence type="ECO:0008006" key="3">
    <source>
        <dbReference type="Google" id="ProtNLM"/>
    </source>
</evidence>
<dbReference type="AlphaFoldDB" id="A0A059FLU3"/>
<organism evidence="1 2">
    <name type="scientific">Hyphomonas hirschiana VP5</name>
    <dbReference type="NCBI Taxonomy" id="1280951"/>
    <lineage>
        <taxon>Bacteria</taxon>
        <taxon>Pseudomonadati</taxon>
        <taxon>Pseudomonadota</taxon>
        <taxon>Alphaproteobacteria</taxon>
        <taxon>Hyphomonadales</taxon>
        <taxon>Hyphomonadaceae</taxon>
        <taxon>Hyphomonas</taxon>
    </lineage>
</organism>
<dbReference type="Proteomes" id="UP000025061">
    <property type="component" value="Unassembled WGS sequence"/>
</dbReference>
<keyword evidence="2" id="KW-1185">Reference proteome</keyword>
<gene>
    <name evidence="1" type="ORF">HHI_13234</name>
</gene>
<dbReference type="EMBL" id="ARYI01000011">
    <property type="protein sequence ID" value="KCZ91557.1"/>
    <property type="molecule type" value="Genomic_DNA"/>
</dbReference>
<sequence length="240" mass="27479">MASGPKHREISGIISYQIDGHPDFPDRTWGIERFHMTHHGDGHRVMRAYCELHDVALTRDVVATVDADFHPHDTFVRLTKDNKFYGSTWYRWTDTEAEYQGFNVERGRISETVEIDRNIRGFGTHNLTGDAWLAARVDLTKGEGIQTFKNNLLSSIDHRGATGPDFQRTTTSSLQYSGVETVTVPAGTFECYKFAFVMTSNDHPPYEFWVTTDGDFLFVKGTVAEPYNWTFELEELNIIR</sequence>
<evidence type="ECO:0000313" key="1">
    <source>
        <dbReference type="EMBL" id="KCZ91557.1"/>
    </source>
</evidence>
<reference evidence="1 2" key="1">
    <citation type="submission" date="2013-04" db="EMBL/GenBank/DDBJ databases">
        <title>Hyphomonas hirschiana VP5 Genome Sequencing.</title>
        <authorList>
            <person name="Lai Q."/>
            <person name="Shao Z."/>
        </authorList>
    </citation>
    <scope>NUCLEOTIDE SEQUENCE [LARGE SCALE GENOMIC DNA]</scope>
    <source>
        <strain evidence="1 2">VP5</strain>
    </source>
</reference>
<accession>A0A059FLU3</accession>
<name>A0A059FLU3_9PROT</name>
<evidence type="ECO:0000313" key="2">
    <source>
        <dbReference type="Proteomes" id="UP000025061"/>
    </source>
</evidence>
<dbReference type="Gene3D" id="2.40.360.20">
    <property type="match status" value="1"/>
</dbReference>
<proteinExistence type="predicted"/>
<protein>
    <recommendedName>
        <fullName evidence="3">DUF3108 domain-containing protein</fullName>
    </recommendedName>
</protein>
<dbReference type="PATRIC" id="fig|1280951.3.peg.2670"/>
<comment type="caution">
    <text evidence="1">The sequence shown here is derived from an EMBL/GenBank/DDBJ whole genome shotgun (WGS) entry which is preliminary data.</text>
</comment>
<dbReference type="OrthoDB" id="3777295at2"/>
<dbReference type="RefSeq" id="WP_011647728.1">
    <property type="nucleotide sequence ID" value="NZ_ARYI01000011.1"/>
</dbReference>